<dbReference type="CDD" id="cd06580">
    <property type="entry name" value="TM_PBP1_transp_TpRbsC_like"/>
    <property type="match status" value="1"/>
</dbReference>
<evidence type="ECO:0000256" key="2">
    <source>
        <dbReference type="ARBA" id="ARBA00022475"/>
    </source>
</evidence>
<feature type="transmembrane region" description="Helical" evidence="6">
    <location>
        <begin position="40"/>
        <end position="60"/>
    </location>
</feature>
<dbReference type="AlphaFoldDB" id="A0A538U7P8"/>
<comment type="subcellular location">
    <subcellularLocation>
        <location evidence="1">Cell membrane</location>
        <topology evidence="1">Multi-pass membrane protein</topology>
    </subcellularLocation>
</comment>
<accession>A0A538U7P8</accession>
<evidence type="ECO:0000256" key="3">
    <source>
        <dbReference type="ARBA" id="ARBA00022692"/>
    </source>
</evidence>
<keyword evidence="3 6" id="KW-0812">Transmembrane</keyword>
<dbReference type="GO" id="GO:0005886">
    <property type="term" value="C:plasma membrane"/>
    <property type="evidence" value="ECO:0007669"/>
    <property type="project" value="UniProtKB-SubCell"/>
</dbReference>
<keyword evidence="5 6" id="KW-0472">Membrane</keyword>
<evidence type="ECO:0000256" key="4">
    <source>
        <dbReference type="ARBA" id="ARBA00022989"/>
    </source>
</evidence>
<dbReference type="Pfam" id="PF02653">
    <property type="entry name" value="BPD_transp_2"/>
    <property type="match status" value="1"/>
</dbReference>
<feature type="transmembrane region" description="Helical" evidence="6">
    <location>
        <begin position="250"/>
        <end position="270"/>
    </location>
</feature>
<evidence type="ECO:0000256" key="1">
    <source>
        <dbReference type="ARBA" id="ARBA00004651"/>
    </source>
</evidence>
<dbReference type="EMBL" id="VBPB01000132">
    <property type="protein sequence ID" value="TMQ71912.1"/>
    <property type="molecule type" value="Genomic_DNA"/>
</dbReference>
<feature type="transmembrane region" description="Helical" evidence="6">
    <location>
        <begin position="277"/>
        <end position="296"/>
    </location>
</feature>
<evidence type="ECO:0000313" key="8">
    <source>
        <dbReference type="Proteomes" id="UP000319771"/>
    </source>
</evidence>
<reference evidence="7 8" key="1">
    <citation type="journal article" date="2019" name="Nat. Microbiol.">
        <title>Mediterranean grassland soil C-N compound turnover is dependent on rainfall and depth, and is mediated by genomically divergent microorganisms.</title>
        <authorList>
            <person name="Diamond S."/>
            <person name="Andeer P.F."/>
            <person name="Li Z."/>
            <person name="Crits-Christoph A."/>
            <person name="Burstein D."/>
            <person name="Anantharaman K."/>
            <person name="Lane K.R."/>
            <person name="Thomas B.C."/>
            <person name="Pan C."/>
            <person name="Northen T.R."/>
            <person name="Banfield J.F."/>
        </authorList>
    </citation>
    <scope>NUCLEOTIDE SEQUENCE [LARGE SCALE GENOMIC DNA]</scope>
    <source>
        <strain evidence="7">WS_11</strain>
    </source>
</reference>
<keyword evidence="4 6" id="KW-1133">Transmembrane helix</keyword>
<keyword evidence="2" id="KW-1003">Cell membrane</keyword>
<dbReference type="PANTHER" id="PTHR47089:SF1">
    <property type="entry name" value="GUANOSINE ABC TRANSPORTER PERMEASE PROTEIN NUPP"/>
    <property type="match status" value="1"/>
</dbReference>
<dbReference type="GO" id="GO:0022857">
    <property type="term" value="F:transmembrane transporter activity"/>
    <property type="evidence" value="ECO:0007669"/>
    <property type="project" value="InterPro"/>
</dbReference>
<name>A0A538U7P8_UNCEI</name>
<proteinExistence type="predicted"/>
<feature type="transmembrane region" description="Helical" evidence="6">
    <location>
        <begin position="225"/>
        <end position="244"/>
    </location>
</feature>
<sequence length="305" mass="31548">MLHETFGTGYGIGQTLFKATPLVFCGLAVAVGFRAGLFNIGVEGQLTVAAFAAALAAAALGHLPAFALLPVTLLVAMLAGSAWGAVPGVLKARFGAHEVINTMMLNFIAFALVSYLGRRVFQPATVRTAEIGAGATLPRLETWWPALHGSPANLSLLLGLLAAAAVGVLLFRTRLGYELRALGLNAPAAEYGGVPIGTTQVKAMAISGALGGLAGMNFVLGYKHFFELGFSSGAGFLGIAVALLGRNHPVGVLLAALFFGALSHGGLAINQRVPKELVDVLQAIVILLAICVQQVVERLARRMPS</sequence>
<organism evidence="7 8">
    <name type="scientific">Eiseniibacteriota bacterium</name>
    <dbReference type="NCBI Taxonomy" id="2212470"/>
    <lineage>
        <taxon>Bacteria</taxon>
        <taxon>Candidatus Eiseniibacteriota</taxon>
    </lineage>
</organism>
<evidence type="ECO:0000256" key="5">
    <source>
        <dbReference type="ARBA" id="ARBA00023136"/>
    </source>
</evidence>
<evidence type="ECO:0000256" key="6">
    <source>
        <dbReference type="SAM" id="Phobius"/>
    </source>
</evidence>
<dbReference type="InterPro" id="IPR001851">
    <property type="entry name" value="ABC_transp_permease"/>
</dbReference>
<feature type="transmembrane region" description="Helical" evidence="6">
    <location>
        <begin position="152"/>
        <end position="171"/>
    </location>
</feature>
<comment type="caution">
    <text evidence="7">The sequence shown here is derived from an EMBL/GenBank/DDBJ whole genome shotgun (WGS) entry which is preliminary data.</text>
</comment>
<gene>
    <name evidence="7" type="ORF">E6K81_08920</name>
</gene>
<dbReference type="Proteomes" id="UP000319771">
    <property type="component" value="Unassembled WGS sequence"/>
</dbReference>
<dbReference type="PANTHER" id="PTHR47089">
    <property type="entry name" value="ABC TRANSPORTER, PERMEASE PROTEIN"/>
    <property type="match status" value="1"/>
</dbReference>
<feature type="transmembrane region" description="Helical" evidence="6">
    <location>
        <begin position="12"/>
        <end position="33"/>
    </location>
</feature>
<protein>
    <submittedName>
        <fullName evidence="7">ABC transporter permease</fullName>
    </submittedName>
</protein>
<feature type="transmembrane region" description="Helical" evidence="6">
    <location>
        <begin position="66"/>
        <end position="86"/>
    </location>
</feature>
<evidence type="ECO:0000313" key="7">
    <source>
        <dbReference type="EMBL" id="TMQ71912.1"/>
    </source>
</evidence>
<feature type="transmembrane region" description="Helical" evidence="6">
    <location>
        <begin position="98"/>
        <end position="117"/>
    </location>
</feature>